<gene>
    <name evidence="1" type="primary">RT</name>
</gene>
<feature type="non-terminal residue" evidence="1">
    <location>
        <position position="1"/>
    </location>
</feature>
<reference evidence="1" key="1">
    <citation type="journal article" date="2006" name="Mol. Genet. Genomics">
        <title>Divergent non-LTR retrotransposon lineages from the genomes of scorpions (Arachnida: Scorpiones).</title>
        <authorList>
            <person name="Glushkov S."/>
            <person name="Novikova O."/>
            <person name="Blinov A."/>
            <person name="Fet V."/>
        </authorList>
    </citation>
    <scope>NUCLEOTIDE SEQUENCE</scope>
</reference>
<sequence>RRNLSQNPEAYGRDFIISISHKDFHAVSPPGYGVLPTDWKTVTVIPVHKNGKTTAIENYRPVSLTCIGCKIIEHIVTTSTVALQSLPANALPLRPPLYAMGGIYVRMKSVTVSRCELPSSYNTQVLYMPALFLCSTVSPRDSLNNGQFHCCSDNHSCAVLTHITAHSRKGVPQG</sequence>
<proteinExistence type="predicted"/>
<organism evidence="1">
    <name type="scientific">Heterometrus spinifer</name>
    <name type="common">Asia giant forest scorpion</name>
    <name type="synonym">Malaysian black scorpion</name>
    <dbReference type="NCBI Taxonomy" id="118530"/>
    <lineage>
        <taxon>Eukaryota</taxon>
        <taxon>Metazoa</taxon>
        <taxon>Ecdysozoa</taxon>
        <taxon>Arthropoda</taxon>
        <taxon>Chelicerata</taxon>
        <taxon>Arachnida</taxon>
        <taxon>Scorpiones</taxon>
        <taxon>Iurida</taxon>
        <taxon>Scorpionoidea</taxon>
        <taxon>Scorpionidae</taxon>
        <taxon>Heterometrinae</taxon>
        <taxon>Heterometrus</taxon>
    </lineage>
</organism>
<evidence type="ECO:0000313" key="1">
    <source>
        <dbReference type="EMBL" id="AAX07254.1"/>
    </source>
</evidence>
<keyword evidence="1" id="KW-0548">Nucleotidyltransferase</keyword>
<feature type="non-terminal residue" evidence="1">
    <location>
        <position position="174"/>
    </location>
</feature>
<dbReference type="EMBL" id="AY894785">
    <property type="protein sequence ID" value="AAX07254.1"/>
    <property type="molecule type" value="Genomic_DNA"/>
</dbReference>
<accession>Q5EFG0</accession>
<dbReference type="AlphaFoldDB" id="Q5EFG0"/>
<keyword evidence="1" id="KW-0808">Transferase</keyword>
<dbReference type="GO" id="GO:0003964">
    <property type="term" value="F:RNA-directed DNA polymerase activity"/>
    <property type="evidence" value="ECO:0007669"/>
    <property type="project" value="UniProtKB-KW"/>
</dbReference>
<keyword evidence="1" id="KW-0695">RNA-directed DNA polymerase</keyword>
<name>Q5EFG0_HETSP</name>
<protein>
    <submittedName>
        <fullName evidence="1">Reverse transcriptase</fullName>
    </submittedName>
</protein>